<dbReference type="EMBL" id="BARW01007541">
    <property type="protein sequence ID" value="GAI87902.1"/>
    <property type="molecule type" value="Genomic_DNA"/>
</dbReference>
<name>X1S4D5_9ZZZZ</name>
<feature type="transmembrane region" description="Helical" evidence="1">
    <location>
        <begin position="119"/>
        <end position="143"/>
    </location>
</feature>
<evidence type="ECO:0000256" key="1">
    <source>
        <dbReference type="SAM" id="Phobius"/>
    </source>
</evidence>
<organism evidence="3">
    <name type="scientific">marine sediment metagenome</name>
    <dbReference type="NCBI Taxonomy" id="412755"/>
    <lineage>
        <taxon>unclassified sequences</taxon>
        <taxon>metagenomes</taxon>
        <taxon>ecological metagenomes</taxon>
    </lineage>
</organism>
<keyword evidence="1" id="KW-0812">Transmembrane</keyword>
<gene>
    <name evidence="3" type="ORF">S12H4_15666</name>
</gene>
<dbReference type="InterPro" id="IPR026870">
    <property type="entry name" value="Zinc_ribbon_dom"/>
</dbReference>
<reference evidence="3" key="1">
    <citation type="journal article" date="2014" name="Front. Microbiol.">
        <title>High frequency of phylogenetically diverse reductive dehalogenase-homologous genes in deep subseafloor sedimentary metagenomes.</title>
        <authorList>
            <person name="Kawai M."/>
            <person name="Futagami T."/>
            <person name="Toyoda A."/>
            <person name="Takaki Y."/>
            <person name="Nishi S."/>
            <person name="Hori S."/>
            <person name="Arai W."/>
            <person name="Tsubouchi T."/>
            <person name="Morono Y."/>
            <person name="Uchiyama I."/>
            <person name="Ito T."/>
            <person name="Fujiyama A."/>
            <person name="Inagaki F."/>
            <person name="Takami H."/>
        </authorList>
    </citation>
    <scope>NUCLEOTIDE SEQUENCE</scope>
    <source>
        <strain evidence="3">Expedition CK06-06</strain>
    </source>
</reference>
<dbReference type="Pfam" id="PF13240">
    <property type="entry name" value="Zn_Ribbon_1"/>
    <property type="match status" value="1"/>
</dbReference>
<feature type="non-terminal residue" evidence="3">
    <location>
        <position position="1"/>
    </location>
</feature>
<evidence type="ECO:0000313" key="3">
    <source>
        <dbReference type="EMBL" id="GAI87902.1"/>
    </source>
</evidence>
<dbReference type="Gene3D" id="4.10.1060.50">
    <property type="match status" value="1"/>
</dbReference>
<protein>
    <recommendedName>
        <fullName evidence="2">Zinc-ribbon domain-containing protein</fullName>
    </recommendedName>
</protein>
<proteinExistence type="predicted"/>
<accession>X1S4D5</accession>
<feature type="domain" description="Zinc-ribbon" evidence="2">
    <location>
        <begin position="178"/>
        <end position="200"/>
    </location>
</feature>
<keyword evidence="1" id="KW-1133">Transmembrane helix</keyword>
<dbReference type="AlphaFoldDB" id="X1S4D5"/>
<comment type="caution">
    <text evidence="3">The sequence shown here is derived from an EMBL/GenBank/DDBJ whole genome shotgun (WGS) entry which is preliminary data.</text>
</comment>
<sequence length="200" mass="22449">IPLTGQFVSAEYYLYSTTVVARVVPLSGESSQVTSSQIDPLFYIAIFIRFTLPFIARIITPILGFFALIVLFSKKEYRTFTLSISAGTAATISIMLYYFLMASAPPYINISGNTGYSGFGLYATFSWSFGFYFFIVGTILYFVGAGLVNYFINSNVDDEQEETRFVEKRETVKNFCKFCSECGAENEADSQFCRRCGTKL</sequence>
<feature type="transmembrane region" description="Helical" evidence="1">
    <location>
        <begin position="79"/>
        <end position="99"/>
    </location>
</feature>
<dbReference type="InterPro" id="IPR038587">
    <property type="entry name" value="Ribosomal_eL40_sf"/>
</dbReference>
<feature type="transmembrane region" description="Helical" evidence="1">
    <location>
        <begin position="41"/>
        <end position="72"/>
    </location>
</feature>
<keyword evidence="1" id="KW-0472">Membrane</keyword>
<evidence type="ECO:0000259" key="2">
    <source>
        <dbReference type="Pfam" id="PF13240"/>
    </source>
</evidence>